<evidence type="ECO:0000256" key="1">
    <source>
        <dbReference type="ARBA" id="ARBA00006484"/>
    </source>
</evidence>
<comment type="caution">
    <text evidence="3">The sequence shown here is derived from an EMBL/GenBank/DDBJ whole genome shotgun (WGS) entry which is preliminary data.</text>
</comment>
<gene>
    <name evidence="3" type="ORF">PVAG01_00697</name>
</gene>
<protein>
    <submittedName>
        <fullName evidence="3">Retinol dehydrogenase 12</fullName>
    </submittedName>
</protein>
<comment type="similarity">
    <text evidence="1">Belongs to the short-chain dehydrogenases/reductases (SDR) family.</text>
</comment>
<keyword evidence="4" id="KW-1185">Reference proteome</keyword>
<keyword evidence="2" id="KW-0560">Oxidoreductase</keyword>
<dbReference type="PANTHER" id="PTHR24320:SF33">
    <property type="entry name" value="OXIDOREDUCTASE BLI-4, MITOCHONDRIAL-RELATED"/>
    <property type="match status" value="1"/>
</dbReference>
<dbReference type="Pfam" id="PF00106">
    <property type="entry name" value="adh_short"/>
    <property type="match status" value="1"/>
</dbReference>
<dbReference type="PANTHER" id="PTHR24320">
    <property type="entry name" value="RETINOL DEHYDROGENASE"/>
    <property type="match status" value="1"/>
</dbReference>
<dbReference type="Proteomes" id="UP001629113">
    <property type="component" value="Unassembled WGS sequence"/>
</dbReference>
<dbReference type="InterPro" id="IPR036291">
    <property type="entry name" value="NAD(P)-bd_dom_sf"/>
</dbReference>
<organism evidence="3 4">
    <name type="scientific">Phlyctema vagabunda</name>
    <dbReference type="NCBI Taxonomy" id="108571"/>
    <lineage>
        <taxon>Eukaryota</taxon>
        <taxon>Fungi</taxon>
        <taxon>Dikarya</taxon>
        <taxon>Ascomycota</taxon>
        <taxon>Pezizomycotina</taxon>
        <taxon>Leotiomycetes</taxon>
        <taxon>Helotiales</taxon>
        <taxon>Dermateaceae</taxon>
        <taxon>Phlyctema</taxon>
    </lineage>
</organism>
<accession>A0ABR4PV08</accession>
<dbReference type="InterPro" id="IPR002347">
    <property type="entry name" value="SDR_fam"/>
</dbReference>
<evidence type="ECO:0000313" key="4">
    <source>
        <dbReference type="Proteomes" id="UP001629113"/>
    </source>
</evidence>
<dbReference type="PRINTS" id="PR00081">
    <property type="entry name" value="GDHRDH"/>
</dbReference>
<evidence type="ECO:0000256" key="2">
    <source>
        <dbReference type="ARBA" id="ARBA00023002"/>
    </source>
</evidence>
<dbReference type="SUPFAM" id="SSF51735">
    <property type="entry name" value="NAD(P)-binding Rossmann-fold domains"/>
    <property type="match status" value="1"/>
</dbReference>
<dbReference type="Gene3D" id="3.40.50.720">
    <property type="entry name" value="NAD(P)-binding Rossmann-like Domain"/>
    <property type="match status" value="1"/>
</dbReference>
<proteinExistence type="inferred from homology"/>
<reference evidence="3 4" key="1">
    <citation type="submission" date="2024-06" db="EMBL/GenBank/DDBJ databases">
        <title>Complete genome of Phlyctema vagabunda strain 19-DSS-EL-015.</title>
        <authorList>
            <person name="Fiorenzani C."/>
        </authorList>
    </citation>
    <scope>NUCLEOTIDE SEQUENCE [LARGE SCALE GENOMIC DNA]</scope>
    <source>
        <strain evidence="3 4">19-DSS-EL-015</strain>
    </source>
</reference>
<sequence>MFRLTLRSPRRFQNCTIPAVAKRNIVMETIKNTIAENFGGASTKLAPKEHQFTLSEVPDLSGKVAVVTGGSQGIGYGCTHTLLSHNISKLFILSTAKDVVSGALKSIESEMGEAAAAKVTWLQCDLRDWETIPKIASQIRQKTDRVDILINNAARGIMTAQITSYGVDEHMAVNHIGHTILTSHLLPVLKKTAEDGNTVRIVNMGSNAHAGAPSSTKFASLEELNEDLGPNAQYGRSKLATMHYSFYLARHLSSAHPRILANTTHPGFVDTKASTSDIHEAYPLGGYAMSVAMKPFQKDQFEGCVSTMFAATKTEATGQYITPPAIPEQGSSLAQDEALGEQLMKLTKQLVSEKTDAVAKGCPLEFY</sequence>
<dbReference type="EMBL" id="JBFCZG010000001">
    <property type="protein sequence ID" value="KAL3427188.1"/>
    <property type="molecule type" value="Genomic_DNA"/>
</dbReference>
<evidence type="ECO:0000313" key="3">
    <source>
        <dbReference type="EMBL" id="KAL3427188.1"/>
    </source>
</evidence>
<name>A0ABR4PV08_9HELO</name>